<name>A0ABW9AEM7_9BURK</name>
<evidence type="ECO:0000313" key="4">
    <source>
        <dbReference type="Proteomes" id="UP001629246"/>
    </source>
</evidence>
<accession>A0ABW9AEM7</accession>
<dbReference type="PANTHER" id="PTHR43767">
    <property type="entry name" value="LONG-CHAIN-FATTY-ACID--COA LIGASE"/>
    <property type="match status" value="1"/>
</dbReference>
<gene>
    <name evidence="3" type="ORF">PQR62_16405</name>
</gene>
<dbReference type="PROSITE" id="PS00455">
    <property type="entry name" value="AMP_BINDING"/>
    <property type="match status" value="1"/>
</dbReference>
<dbReference type="RefSeq" id="WP_408159063.1">
    <property type="nucleotide sequence ID" value="NZ_JAQQFM010000007.1"/>
</dbReference>
<feature type="domain" description="AMP-dependent synthetase/ligase" evidence="1">
    <location>
        <begin position="33"/>
        <end position="388"/>
    </location>
</feature>
<dbReference type="Gene3D" id="3.40.50.12780">
    <property type="entry name" value="N-terminal domain of ligase-like"/>
    <property type="match status" value="1"/>
</dbReference>
<evidence type="ECO:0000313" key="3">
    <source>
        <dbReference type="EMBL" id="MFL9925862.1"/>
    </source>
</evidence>
<dbReference type="InterPro" id="IPR050237">
    <property type="entry name" value="ATP-dep_AMP-bd_enzyme"/>
</dbReference>
<dbReference type="Pfam" id="PF00501">
    <property type="entry name" value="AMP-binding"/>
    <property type="match status" value="1"/>
</dbReference>
<dbReference type="InterPro" id="IPR045851">
    <property type="entry name" value="AMP-bd_C_sf"/>
</dbReference>
<keyword evidence="4" id="KW-1185">Reference proteome</keyword>
<dbReference type="EMBL" id="JAQQFM010000007">
    <property type="protein sequence ID" value="MFL9925862.1"/>
    <property type="molecule type" value="Genomic_DNA"/>
</dbReference>
<dbReference type="InterPro" id="IPR000873">
    <property type="entry name" value="AMP-dep_synth/lig_dom"/>
</dbReference>
<dbReference type="PANTHER" id="PTHR43767:SF1">
    <property type="entry name" value="NONRIBOSOMAL PEPTIDE SYNTHASE PES1 (EUROFUNG)-RELATED"/>
    <property type="match status" value="1"/>
</dbReference>
<evidence type="ECO:0000259" key="1">
    <source>
        <dbReference type="Pfam" id="PF00501"/>
    </source>
</evidence>
<dbReference type="InterPro" id="IPR025110">
    <property type="entry name" value="AMP-bd_C"/>
</dbReference>
<dbReference type="InterPro" id="IPR020845">
    <property type="entry name" value="AMP-binding_CS"/>
</dbReference>
<comment type="caution">
    <text evidence="3">The sequence shown here is derived from an EMBL/GenBank/DDBJ whole genome shotgun (WGS) entry which is preliminary data.</text>
</comment>
<organism evidence="3 4">
    <name type="scientific">Herbaspirillum lusitanum</name>
    <dbReference type="NCBI Taxonomy" id="213312"/>
    <lineage>
        <taxon>Bacteria</taxon>
        <taxon>Pseudomonadati</taxon>
        <taxon>Pseudomonadota</taxon>
        <taxon>Betaproteobacteria</taxon>
        <taxon>Burkholderiales</taxon>
        <taxon>Oxalobacteraceae</taxon>
        <taxon>Herbaspirillum</taxon>
    </lineage>
</organism>
<dbReference type="SUPFAM" id="SSF56801">
    <property type="entry name" value="Acetyl-CoA synthetase-like"/>
    <property type="match status" value="1"/>
</dbReference>
<feature type="domain" description="AMP-binding enzyme C-terminal" evidence="2">
    <location>
        <begin position="438"/>
        <end position="514"/>
    </location>
</feature>
<dbReference type="InterPro" id="IPR042099">
    <property type="entry name" value="ANL_N_sf"/>
</dbReference>
<protein>
    <submittedName>
        <fullName evidence="3">AMP-binding protein</fullName>
    </submittedName>
</protein>
<proteinExistence type="predicted"/>
<dbReference type="Proteomes" id="UP001629246">
    <property type="component" value="Unassembled WGS sequence"/>
</dbReference>
<sequence length="542" mass="60500">MMFNAFSTEDPDALRRRIEAIDLPESIYDLLTHTAATHGESLAWEFIDQNVRRNWREVLEGVDQAAAAFAHAGIGKNIHVAVMAWNCEEFALAWLALSKLQAVMVPVNAAYTAREIQYVLDTSDATFLIVEQEFLPRVAELGETPMPAGRLIVIGETAPAGARTWHALMEEGRDTFIPAIRRNRENVLNLQYTSGTTGFSKACMLSNDYWLVLAYSSGAFFATELRRFYMGSSLFYMVGQRILLNAMVCGGAVFIPRKAGAKRFMQDVAKYGCDYCALFEMVYKQAPLPSDSQNVLKIATIFAFAPDHHRDFEARFNVRGQEFYGMTEIGGAAYVPARELANMSGSGSCGIAAPFRELRIVDEQGRELAAGEPGELIVRGRGLLKGYYKNPEATAEAFHDDWFHTGDIAKIDDKGYLFILGRMKDMVRRSGENIAAREVESVIRGMPEVQDVAVIAVPDAYREEEVKAYIQLAPGCDADVVTPAVILAYCAPLLASYKLPRYLEYRSALPLTDSQRVQKKVLRQEKPDLRIGAYDAQDKVWR</sequence>
<dbReference type="Gene3D" id="3.30.300.30">
    <property type="match status" value="1"/>
</dbReference>
<reference evidence="3 4" key="1">
    <citation type="journal article" date="2024" name="Chem. Sci.">
        <title>Discovery of megapolipeptins by genome mining of a Burkholderiales bacteria collection.</title>
        <authorList>
            <person name="Paulo B.S."/>
            <person name="Recchia M.J.J."/>
            <person name="Lee S."/>
            <person name="Fergusson C.H."/>
            <person name="Romanowski S.B."/>
            <person name="Hernandez A."/>
            <person name="Krull N."/>
            <person name="Liu D.Y."/>
            <person name="Cavanagh H."/>
            <person name="Bos A."/>
            <person name="Gray C.A."/>
            <person name="Murphy B.T."/>
            <person name="Linington R.G."/>
            <person name="Eustaquio A.S."/>
        </authorList>
    </citation>
    <scope>NUCLEOTIDE SEQUENCE [LARGE SCALE GENOMIC DNA]</scope>
    <source>
        <strain evidence="3 4">RL21-008-BIB-A</strain>
    </source>
</reference>
<dbReference type="Pfam" id="PF13193">
    <property type="entry name" value="AMP-binding_C"/>
    <property type="match status" value="1"/>
</dbReference>
<evidence type="ECO:0000259" key="2">
    <source>
        <dbReference type="Pfam" id="PF13193"/>
    </source>
</evidence>